<evidence type="ECO:0000256" key="1">
    <source>
        <dbReference type="SAM" id="MobiDB-lite"/>
    </source>
</evidence>
<evidence type="ECO:0008006" key="5">
    <source>
        <dbReference type="Google" id="ProtNLM"/>
    </source>
</evidence>
<evidence type="ECO:0000256" key="2">
    <source>
        <dbReference type="SAM" id="Phobius"/>
    </source>
</evidence>
<feature type="compositionally biased region" description="Low complexity" evidence="1">
    <location>
        <begin position="87"/>
        <end position="145"/>
    </location>
</feature>
<feature type="region of interest" description="Disordered" evidence="1">
    <location>
        <begin position="85"/>
        <end position="145"/>
    </location>
</feature>
<keyword evidence="2" id="KW-0472">Membrane</keyword>
<organism evidence="3 4">
    <name type="scientific">Aspergillus bertholletiae</name>
    <dbReference type="NCBI Taxonomy" id="1226010"/>
    <lineage>
        <taxon>Eukaryota</taxon>
        <taxon>Fungi</taxon>
        <taxon>Dikarya</taxon>
        <taxon>Ascomycota</taxon>
        <taxon>Pezizomycotina</taxon>
        <taxon>Eurotiomycetes</taxon>
        <taxon>Eurotiomycetidae</taxon>
        <taxon>Eurotiales</taxon>
        <taxon>Aspergillaceae</taxon>
        <taxon>Aspergillus</taxon>
        <taxon>Aspergillus subgen. Circumdati</taxon>
    </lineage>
</organism>
<dbReference type="AlphaFoldDB" id="A0A5N7BIL6"/>
<evidence type="ECO:0000313" key="3">
    <source>
        <dbReference type="EMBL" id="KAE8381585.1"/>
    </source>
</evidence>
<dbReference type="OrthoDB" id="4508208at2759"/>
<proteinExistence type="predicted"/>
<feature type="transmembrane region" description="Helical" evidence="2">
    <location>
        <begin position="58"/>
        <end position="82"/>
    </location>
</feature>
<reference evidence="3 4" key="1">
    <citation type="submission" date="2019-04" db="EMBL/GenBank/DDBJ databases">
        <title>Friends and foes A comparative genomics studyof 23 Aspergillus species from section Flavi.</title>
        <authorList>
            <consortium name="DOE Joint Genome Institute"/>
            <person name="Kjaerbolling I."/>
            <person name="Vesth T."/>
            <person name="Frisvad J.C."/>
            <person name="Nybo J.L."/>
            <person name="Theobald S."/>
            <person name="Kildgaard S."/>
            <person name="Isbrandt T."/>
            <person name="Kuo A."/>
            <person name="Sato A."/>
            <person name="Lyhne E.K."/>
            <person name="Kogle M.E."/>
            <person name="Wiebenga A."/>
            <person name="Kun R.S."/>
            <person name="Lubbers R.J."/>
            <person name="Makela M.R."/>
            <person name="Barry K."/>
            <person name="Chovatia M."/>
            <person name="Clum A."/>
            <person name="Daum C."/>
            <person name="Haridas S."/>
            <person name="He G."/>
            <person name="LaButti K."/>
            <person name="Lipzen A."/>
            <person name="Mondo S."/>
            <person name="Riley R."/>
            <person name="Salamov A."/>
            <person name="Simmons B.A."/>
            <person name="Magnuson J.K."/>
            <person name="Henrissat B."/>
            <person name="Mortensen U.H."/>
            <person name="Larsen T.O."/>
            <person name="Devries R.P."/>
            <person name="Grigoriev I.V."/>
            <person name="Machida M."/>
            <person name="Baker S.E."/>
            <person name="Andersen M.R."/>
        </authorList>
    </citation>
    <scope>NUCLEOTIDE SEQUENCE [LARGE SCALE GENOMIC DNA]</scope>
    <source>
        <strain evidence="3 4">IBT 29228</strain>
    </source>
</reference>
<evidence type="ECO:0000313" key="4">
    <source>
        <dbReference type="Proteomes" id="UP000326198"/>
    </source>
</evidence>
<dbReference type="EMBL" id="ML736169">
    <property type="protein sequence ID" value="KAE8381585.1"/>
    <property type="molecule type" value="Genomic_DNA"/>
</dbReference>
<dbReference type="Proteomes" id="UP000326198">
    <property type="component" value="Unassembled WGS sequence"/>
</dbReference>
<gene>
    <name evidence="3" type="ORF">BDV26DRAFT_255132</name>
</gene>
<keyword evidence="2" id="KW-0812">Transmembrane</keyword>
<sequence>MSDSFKEVAQTHGIEVVQPGLETVPNQIYPQRVVPVPALADEPVPRDNRICGLRKMTFWLIVAVAALIAIVVALAVGLGVGLTRSHSTSTAPAAITSSGTTSAPSSSSPISSSLTSSSPTSSSSTSSSSTSSSSSTITSGPSPTSTTVFSKSAKYTCPDANNTEVTNVSQGSSYYIFCDADISSSSKKDLASSVQSSFADCLALCSSMNYFQGRTDVGCTYNFEGTGTQDKGTCWCLGGADKSFITNEGNMAAVLTTENVSLDL</sequence>
<protein>
    <recommendedName>
        <fullName evidence="5">Apple domain-containing protein</fullName>
    </recommendedName>
</protein>
<keyword evidence="4" id="KW-1185">Reference proteome</keyword>
<name>A0A5N7BIL6_9EURO</name>
<accession>A0A5N7BIL6</accession>
<keyword evidence="2" id="KW-1133">Transmembrane helix</keyword>